<dbReference type="InterPro" id="IPR034718">
    <property type="entry name" value="RlpA"/>
</dbReference>
<dbReference type="GO" id="GO:0008932">
    <property type="term" value="F:lytic endotransglycosylase activity"/>
    <property type="evidence" value="ECO:0007669"/>
    <property type="project" value="UniProtKB-UniRule"/>
</dbReference>
<protein>
    <recommendedName>
        <fullName evidence="3">Endolytic peptidoglycan transglycosylase RlpA</fullName>
        <ecNumber evidence="3">4.2.2.-</ecNumber>
    </recommendedName>
</protein>
<keyword evidence="5" id="KW-0732">Signal</keyword>
<dbReference type="EC" id="4.2.2.-" evidence="3"/>
<dbReference type="CDD" id="cd22268">
    <property type="entry name" value="DPBB_RlpA-like"/>
    <property type="match status" value="1"/>
</dbReference>
<evidence type="ECO:0000259" key="6">
    <source>
        <dbReference type="Pfam" id="PF03330"/>
    </source>
</evidence>
<keyword evidence="3 7" id="KW-0449">Lipoprotein</keyword>
<comment type="caution">
    <text evidence="7">The sequence shown here is derived from an EMBL/GenBank/DDBJ whole genome shotgun (WGS) entry which is preliminary data.</text>
</comment>
<feature type="domain" description="RlpA-like protein double-psi beta-barrel" evidence="6">
    <location>
        <begin position="40"/>
        <end position="128"/>
    </location>
</feature>
<keyword evidence="1 3" id="KW-0456">Lyase</keyword>
<name>A0A0B8NVJ6_9VIBR</name>
<dbReference type="PANTHER" id="PTHR34183:SF8">
    <property type="entry name" value="ENDOLYTIC PEPTIDOGLYCAN TRANSGLYCOSYLASE RLPA-RELATED"/>
    <property type="match status" value="1"/>
</dbReference>
<feature type="chain" id="PRO_5009983085" description="Endolytic peptidoglycan transglycosylase RlpA" evidence="5">
    <location>
        <begin position="29"/>
        <end position="141"/>
    </location>
</feature>
<keyword evidence="3" id="KW-0564">Palmitate</keyword>
<evidence type="ECO:0000256" key="1">
    <source>
        <dbReference type="ARBA" id="ARBA00023239"/>
    </source>
</evidence>
<reference evidence="7 8" key="2">
    <citation type="submission" date="2015-01" db="EMBL/GenBank/DDBJ databases">
        <authorList>
            <consortium name="NBRP consortium"/>
            <person name="Sawabe T."/>
            <person name="Meirelles P."/>
            <person name="Feng G."/>
            <person name="Sayaka M."/>
            <person name="Hattori M."/>
            <person name="Ohkuma M."/>
        </authorList>
    </citation>
    <scope>NUCLEOTIDE SEQUENCE [LARGE SCALE GENOMIC DNA]</scope>
    <source>
        <strain evidence="8">JCM 19231</strain>
    </source>
</reference>
<keyword evidence="2 3" id="KW-0961">Cell wall biogenesis/degradation</keyword>
<proteinExistence type="inferred from homology"/>
<dbReference type="GO" id="GO:0005886">
    <property type="term" value="C:plasma membrane"/>
    <property type="evidence" value="ECO:0007669"/>
    <property type="project" value="UniProtKB-SubCell"/>
</dbReference>
<evidence type="ECO:0000256" key="2">
    <source>
        <dbReference type="ARBA" id="ARBA00023316"/>
    </source>
</evidence>
<accession>A0A0B8NVJ6</accession>
<comment type="subcellular location">
    <subcellularLocation>
        <location evidence="3">Cell membrane</location>
        <topology evidence="3">Lipid-anchor</topology>
    </subcellularLocation>
</comment>
<dbReference type="GO" id="GO:0071555">
    <property type="term" value="P:cell wall organization"/>
    <property type="evidence" value="ECO:0007669"/>
    <property type="project" value="UniProtKB-KW"/>
</dbReference>
<evidence type="ECO:0000256" key="3">
    <source>
        <dbReference type="HAMAP-Rule" id="MF_02071"/>
    </source>
</evidence>
<dbReference type="PANTHER" id="PTHR34183">
    <property type="entry name" value="ENDOLYTIC PEPTIDOGLYCAN TRANSGLYCOSYLASE RLPA"/>
    <property type="match status" value="1"/>
</dbReference>
<dbReference type="InterPro" id="IPR012997">
    <property type="entry name" value="RplA"/>
</dbReference>
<keyword evidence="8" id="KW-1185">Reference proteome</keyword>
<evidence type="ECO:0000256" key="4">
    <source>
        <dbReference type="RuleBase" id="RU003495"/>
    </source>
</evidence>
<keyword evidence="3" id="KW-1003">Cell membrane</keyword>
<evidence type="ECO:0000313" key="8">
    <source>
        <dbReference type="Proteomes" id="UP000031671"/>
    </source>
</evidence>
<dbReference type="RefSeq" id="WP_261835401.1">
    <property type="nucleotide sequence ID" value="NZ_AP024881.1"/>
</dbReference>
<evidence type="ECO:0000256" key="5">
    <source>
        <dbReference type="SAM" id="SignalP"/>
    </source>
</evidence>
<dbReference type="AlphaFoldDB" id="A0A0B8NVJ6"/>
<dbReference type="Pfam" id="PF03330">
    <property type="entry name" value="DPBB_1"/>
    <property type="match status" value="1"/>
</dbReference>
<dbReference type="InterPro" id="IPR009009">
    <property type="entry name" value="RlpA-like_DPBB"/>
</dbReference>
<comment type="similarity">
    <text evidence="3 4">Belongs to the RlpA family.</text>
</comment>
<dbReference type="NCBIfam" id="TIGR00413">
    <property type="entry name" value="rlpA"/>
    <property type="match status" value="1"/>
</dbReference>
<keyword evidence="3" id="KW-0472">Membrane</keyword>
<gene>
    <name evidence="3" type="primary">rlpA</name>
    <name evidence="7" type="ORF">JCM19231_2010</name>
</gene>
<dbReference type="InterPro" id="IPR036908">
    <property type="entry name" value="RlpA-like_sf"/>
</dbReference>
<dbReference type="SUPFAM" id="SSF50685">
    <property type="entry name" value="Barwin-like endoglucanases"/>
    <property type="match status" value="1"/>
</dbReference>
<dbReference type="EMBL" id="BBRZ01000092">
    <property type="protein sequence ID" value="GAM58545.1"/>
    <property type="molecule type" value="Genomic_DNA"/>
</dbReference>
<dbReference type="PROSITE" id="PS51257">
    <property type="entry name" value="PROKAR_LIPOPROTEIN"/>
    <property type="match status" value="1"/>
</dbReference>
<dbReference type="HAMAP" id="MF_02071">
    <property type="entry name" value="RlpA"/>
    <property type="match status" value="1"/>
</dbReference>
<evidence type="ECO:0000313" key="7">
    <source>
        <dbReference type="EMBL" id="GAM58545.1"/>
    </source>
</evidence>
<sequence length="141" mass="15600">MKRLSIIFTTMALGLLVGCSSVSSSASAKTREYARNHELVGQASWYGSKFHGKLTASGEKYNMRALTAAHKTLPFGTIVKVTNTETNKSVQVKINDRGPYAKNRVIDLSQRAFEQVGDTSKGLISVRIDIIDDSNTFRYKH</sequence>
<reference evidence="7 8" key="1">
    <citation type="submission" date="2015-01" db="EMBL/GenBank/DDBJ databases">
        <title>Vibrio sp. C1 JCM 19231 whole genome shotgun sequence.</title>
        <authorList>
            <person name="Sawabe T."/>
            <person name="Meirelles P."/>
            <person name="Feng G."/>
            <person name="Sayaka M."/>
            <person name="Hattori M."/>
            <person name="Ohkuma M."/>
        </authorList>
    </citation>
    <scope>NUCLEOTIDE SEQUENCE [LARGE SCALE GENOMIC DNA]</scope>
    <source>
        <strain evidence="8">JCM 19231</strain>
    </source>
</reference>
<dbReference type="Proteomes" id="UP000031671">
    <property type="component" value="Unassembled WGS sequence"/>
</dbReference>
<comment type="function">
    <text evidence="3">Lytic transglycosylase with a strong preference for naked glycan strands that lack stem peptides.</text>
</comment>
<dbReference type="GO" id="GO:0000270">
    <property type="term" value="P:peptidoglycan metabolic process"/>
    <property type="evidence" value="ECO:0007669"/>
    <property type="project" value="UniProtKB-UniRule"/>
</dbReference>
<dbReference type="Gene3D" id="2.40.40.10">
    <property type="entry name" value="RlpA-like domain"/>
    <property type="match status" value="1"/>
</dbReference>
<organism evidence="7 8">
    <name type="scientific">Vibrio ishigakensis</name>
    <dbReference type="NCBI Taxonomy" id="1481914"/>
    <lineage>
        <taxon>Bacteria</taxon>
        <taxon>Pseudomonadati</taxon>
        <taxon>Pseudomonadota</taxon>
        <taxon>Gammaproteobacteria</taxon>
        <taxon>Vibrionales</taxon>
        <taxon>Vibrionaceae</taxon>
        <taxon>Vibrio</taxon>
    </lineage>
</organism>
<feature type="signal peptide" evidence="5">
    <location>
        <begin position="1"/>
        <end position="28"/>
    </location>
</feature>